<dbReference type="PANTHER" id="PTHR30465">
    <property type="entry name" value="INNER MEMBRANE ABC TRANSPORTER"/>
    <property type="match status" value="1"/>
</dbReference>
<evidence type="ECO:0000256" key="3">
    <source>
        <dbReference type="ARBA" id="ARBA00022475"/>
    </source>
</evidence>
<dbReference type="InterPro" id="IPR000515">
    <property type="entry name" value="MetI-like"/>
</dbReference>
<proteinExistence type="inferred from homology"/>
<evidence type="ECO:0000259" key="8">
    <source>
        <dbReference type="PROSITE" id="PS50928"/>
    </source>
</evidence>
<feature type="transmembrane region" description="Helical" evidence="7">
    <location>
        <begin position="74"/>
        <end position="98"/>
    </location>
</feature>
<keyword evidence="6 7" id="KW-0472">Membrane</keyword>
<comment type="subcellular location">
    <subcellularLocation>
        <location evidence="1 7">Cell membrane</location>
        <topology evidence="1 7">Multi-pass membrane protein</topology>
    </subcellularLocation>
</comment>
<feature type="transmembrane region" description="Helical" evidence="7">
    <location>
        <begin position="156"/>
        <end position="176"/>
    </location>
</feature>
<evidence type="ECO:0000256" key="6">
    <source>
        <dbReference type="ARBA" id="ARBA00023136"/>
    </source>
</evidence>
<dbReference type="Proteomes" id="UP000830326">
    <property type="component" value="Chromosome"/>
</dbReference>
<feature type="transmembrane region" description="Helical" evidence="7">
    <location>
        <begin position="253"/>
        <end position="272"/>
    </location>
</feature>
<evidence type="ECO:0000313" key="10">
    <source>
        <dbReference type="Proteomes" id="UP000830326"/>
    </source>
</evidence>
<feature type="domain" description="ABC transmembrane type-1" evidence="8">
    <location>
        <begin position="75"/>
        <end position="272"/>
    </location>
</feature>
<protein>
    <submittedName>
        <fullName evidence="9">ABC transporter permease subunit</fullName>
    </submittedName>
</protein>
<feature type="transmembrane region" description="Helical" evidence="7">
    <location>
        <begin position="7"/>
        <end position="28"/>
    </location>
</feature>
<dbReference type="RefSeq" id="WP_245030463.1">
    <property type="nucleotide sequence ID" value="NZ_CP095075.1"/>
</dbReference>
<dbReference type="EMBL" id="CP095075">
    <property type="protein sequence ID" value="UOR10962.1"/>
    <property type="molecule type" value="Genomic_DNA"/>
</dbReference>
<comment type="similarity">
    <text evidence="7">Belongs to the binding-protein-dependent transport system permease family.</text>
</comment>
<organism evidence="9 10">
    <name type="scientific">Halobacillus amylolyticus</name>
    <dbReference type="NCBI Taxonomy" id="2932259"/>
    <lineage>
        <taxon>Bacteria</taxon>
        <taxon>Bacillati</taxon>
        <taxon>Bacillota</taxon>
        <taxon>Bacilli</taxon>
        <taxon>Bacillales</taxon>
        <taxon>Bacillaceae</taxon>
        <taxon>Halobacillus</taxon>
    </lineage>
</organism>
<name>A0ABY4H919_9BACI</name>
<sequence>MRYVVRFFIIITTILIIGGITSLFQNGINIDITTFFSNMKTLISLIFNPLDLTFRTTSSIHATEYPVFPQFFEYYGYSLFMLFCGLLLSLILSLLLTVLTLHLSIKKREFVLWVSNLFESLPDIFVIVIAQVTFVAIYRETGLLVFQVAGASDRPFMLPLLTYSILPTIFLFRTLIMIFEEELKRPYVELAKGKGMTRTYILLRHVFRNGVTSLVNHSKMVIAFMISNLIMLEILFNSYGMTWFVINHPTFEIATISMILLFIPIYIVECIVQQVRRRSIGEG</sequence>
<evidence type="ECO:0000313" key="9">
    <source>
        <dbReference type="EMBL" id="UOR10962.1"/>
    </source>
</evidence>
<dbReference type="PANTHER" id="PTHR30465:SF44">
    <property type="entry name" value="ABC-TYPE DIPEPTIDE_OLIGOPEPTIDE TRANSPORT SYSTEM, PERMEASE COMPONENT"/>
    <property type="match status" value="1"/>
</dbReference>
<evidence type="ECO:0000256" key="1">
    <source>
        <dbReference type="ARBA" id="ARBA00004651"/>
    </source>
</evidence>
<keyword evidence="2 7" id="KW-0813">Transport</keyword>
<feature type="transmembrane region" description="Helical" evidence="7">
    <location>
        <begin position="221"/>
        <end position="241"/>
    </location>
</feature>
<keyword evidence="4 7" id="KW-0812">Transmembrane</keyword>
<reference evidence="9" key="1">
    <citation type="submission" date="2022-04" db="EMBL/GenBank/DDBJ databases">
        <title>Halobacillus sp. isolated from saltern.</title>
        <authorList>
            <person name="Won M."/>
            <person name="Lee C.-M."/>
            <person name="Woen H.-Y."/>
            <person name="Kwon S.-W."/>
        </authorList>
    </citation>
    <scope>NUCLEOTIDE SEQUENCE</scope>
    <source>
        <strain evidence="9">SSHM10-5</strain>
    </source>
</reference>
<keyword evidence="3" id="KW-1003">Cell membrane</keyword>
<evidence type="ECO:0000256" key="2">
    <source>
        <dbReference type="ARBA" id="ARBA00022448"/>
    </source>
</evidence>
<evidence type="ECO:0000256" key="7">
    <source>
        <dbReference type="RuleBase" id="RU363032"/>
    </source>
</evidence>
<dbReference type="PROSITE" id="PS50928">
    <property type="entry name" value="ABC_TM1"/>
    <property type="match status" value="1"/>
</dbReference>
<evidence type="ECO:0000256" key="5">
    <source>
        <dbReference type="ARBA" id="ARBA00022989"/>
    </source>
</evidence>
<dbReference type="Pfam" id="PF00528">
    <property type="entry name" value="BPD_transp_1"/>
    <property type="match status" value="1"/>
</dbReference>
<feature type="transmembrane region" description="Helical" evidence="7">
    <location>
        <begin position="110"/>
        <end position="136"/>
    </location>
</feature>
<accession>A0ABY4H919</accession>
<dbReference type="InterPro" id="IPR035906">
    <property type="entry name" value="MetI-like_sf"/>
</dbReference>
<dbReference type="Gene3D" id="1.10.3720.10">
    <property type="entry name" value="MetI-like"/>
    <property type="match status" value="1"/>
</dbReference>
<gene>
    <name evidence="9" type="ORF">MUO15_15320</name>
</gene>
<evidence type="ECO:0000256" key="4">
    <source>
        <dbReference type="ARBA" id="ARBA00022692"/>
    </source>
</evidence>
<dbReference type="SUPFAM" id="SSF161098">
    <property type="entry name" value="MetI-like"/>
    <property type="match status" value="1"/>
</dbReference>
<keyword evidence="5 7" id="KW-1133">Transmembrane helix</keyword>
<keyword evidence="10" id="KW-1185">Reference proteome</keyword>